<feature type="transmembrane region" description="Helical" evidence="7">
    <location>
        <begin position="51"/>
        <end position="70"/>
    </location>
</feature>
<feature type="domain" description="Bacterial sugar transferase" evidence="8">
    <location>
        <begin position="282"/>
        <end position="470"/>
    </location>
</feature>
<evidence type="ECO:0000256" key="7">
    <source>
        <dbReference type="SAM" id="Phobius"/>
    </source>
</evidence>
<feature type="transmembrane region" description="Helical" evidence="7">
    <location>
        <begin position="116"/>
        <end position="134"/>
    </location>
</feature>
<keyword evidence="3 9" id="KW-0808">Transferase</keyword>
<dbReference type="GO" id="GO:0016020">
    <property type="term" value="C:membrane"/>
    <property type="evidence" value="ECO:0007669"/>
    <property type="project" value="UniProtKB-SubCell"/>
</dbReference>
<evidence type="ECO:0000256" key="4">
    <source>
        <dbReference type="ARBA" id="ARBA00022692"/>
    </source>
</evidence>
<accession>A0A6S6I3R9</accession>
<reference evidence="9" key="1">
    <citation type="submission" date="2020-02" db="EMBL/GenBank/DDBJ databases">
        <title>Development of a multiplex PCR-based assay for rapid serotyping of Erysipelothrix species.</title>
        <authorList>
            <person name="Shimoji Y."/>
            <person name="Shiraiwa K."/>
            <person name="Tominaga H."/>
            <person name="Nishikawa S."/>
            <person name="Eguchi M."/>
            <person name="Hikono H."/>
            <person name="Ogawa Y."/>
        </authorList>
    </citation>
    <scope>NUCLEOTIDE SEQUENCE</scope>
    <source>
        <strain evidence="9">715</strain>
    </source>
</reference>
<dbReference type="GO" id="GO:0016780">
    <property type="term" value="F:phosphotransferase activity, for other substituted phosphate groups"/>
    <property type="evidence" value="ECO:0007669"/>
    <property type="project" value="TreeGrafter"/>
</dbReference>
<keyword evidence="5 7" id="KW-1133">Transmembrane helix</keyword>
<evidence type="ECO:0000259" key="8">
    <source>
        <dbReference type="Pfam" id="PF02397"/>
    </source>
</evidence>
<dbReference type="AlphaFoldDB" id="A0A6S6I3R9"/>
<dbReference type="Pfam" id="PF13727">
    <property type="entry name" value="CoA_binding_3"/>
    <property type="match status" value="1"/>
</dbReference>
<keyword evidence="6 7" id="KW-0472">Membrane</keyword>
<evidence type="ECO:0000256" key="6">
    <source>
        <dbReference type="ARBA" id="ARBA00023136"/>
    </source>
</evidence>
<dbReference type="InterPro" id="IPR003362">
    <property type="entry name" value="Bact_transf"/>
</dbReference>
<evidence type="ECO:0000256" key="1">
    <source>
        <dbReference type="ARBA" id="ARBA00004141"/>
    </source>
</evidence>
<evidence type="ECO:0000256" key="5">
    <source>
        <dbReference type="ARBA" id="ARBA00022989"/>
    </source>
</evidence>
<dbReference type="NCBIfam" id="TIGR03025">
    <property type="entry name" value="EPS_sugtrans"/>
    <property type="match status" value="1"/>
</dbReference>
<dbReference type="Pfam" id="PF02397">
    <property type="entry name" value="Bac_transf"/>
    <property type="match status" value="1"/>
</dbReference>
<proteinExistence type="inferred from homology"/>
<dbReference type="InterPro" id="IPR017475">
    <property type="entry name" value="EPS_sugar_tfrase"/>
</dbReference>
<sequence length="476" mass="54028">MLRRRNMNRNKILEIVVFFTDFLALLSSYLLATYLYLVVIRNNRIFVEQSFYFSLALYIISFIVSEMLTIRKNKLFLSRTNLEEIFNMIKMVMVFAITFAGTAFIMGRTILISRGVYLVALLLFVVIGSIYRFFLRRHYFKKNADKKTKVLIITTLNQAQKGAELRKILTGSVVDIIGYALIDTDIVGTNVNGIPVVANFETLEEYARYEAIDGVLVLLNNGMLKSVENSLLEIESMGMMVHIGLSTLSNYNNGISKLNHIGDYAVLTYAETLHSEESMLIKRIIDIVGGSVGVVLTIIVAIFLGPIIKLESPGPVLFKQKRVGKNGRQFNIYKFRSMGVDAEVRKKDLLEQNEVDGHMFKLTNDPRVTKVGKFIRTTSIDELPQFLNVLKGEMSLVGTRPPTLDEFNEYKSHHKKRLSMKPGITGMWQVSGRSNITDFEEVVRLDAEYIDNYSLILDFKILAKTFVVVLAKVGSK</sequence>
<name>A0A6S6I3R9_9FIRM</name>
<organism evidence="9">
    <name type="scientific">Erysipelothrix sp. 715</name>
    <dbReference type="NCBI Taxonomy" id="2711235"/>
    <lineage>
        <taxon>Bacteria</taxon>
        <taxon>Bacillati</taxon>
        <taxon>Bacillota</taxon>
        <taxon>Erysipelotrichia</taxon>
        <taxon>Erysipelotrichales</taxon>
        <taxon>Erysipelotrichaceae</taxon>
        <taxon>Erysipelothrix</taxon>
    </lineage>
</organism>
<dbReference type="PANTHER" id="PTHR30576:SF10">
    <property type="entry name" value="SLL5057 PROTEIN"/>
    <property type="match status" value="1"/>
</dbReference>
<comment type="subcellular location">
    <subcellularLocation>
        <location evidence="1">Membrane</location>
        <topology evidence="1">Multi-pass membrane protein</topology>
    </subcellularLocation>
</comment>
<comment type="similarity">
    <text evidence="2">Belongs to the bacterial sugar transferase family.</text>
</comment>
<dbReference type="EMBL" id="LC528619">
    <property type="protein sequence ID" value="BCB22873.1"/>
    <property type="molecule type" value="Genomic_DNA"/>
</dbReference>
<dbReference type="PANTHER" id="PTHR30576">
    <property type="entry name" value="COLANIC BIOSYNTHESIS UDP-GLUCOSE LIPID CARRIER TRANSFERASE"/>
    <property type="match status" value="1"/>
</dbReference>
<feature type="transmembrane region" description="Helical" evidence="7">
    <location>
        <begin position="91"/>
        <end position="110"/>
    </location>
</feature>
<evidence type="ECO:0000256" key="2">
    <source>
        <dbReference type="ARBA" id="ARBA00006464"/>
    </source>
</evidence>
<protein>
    <submittedName>
        <fullName evidence="9">Sugar transferase</fullName>
    </submittedName>
</protein>
<keyword evidence="4 7" id="KW-0812">Transmembrane</keyword>
<evidence type="ECO:0000256" key="3">
    <source>
        <dbReference type="ARBA" id="ARBA00022679"/>
    </source>
</evidence>
<evidence type="ECO:0000313" key="9">
    <source>
        <dbReference type="EMBL" id="BCB22873.1"/>
    </source>
</evidence>
<feature type="transmembrane region" description="Helical" evidence="7">
    <location>
        <begin position="284"/>
        <end position="308"/>
    </location>
</feature>
<feature type="transmembrane region" description="Helical" evidence="7">
    <location>
        <begin position="12"/>
        <end position="39"/>
    </location>
</feature>